<dbReference type="Ensembl" id="ENSCAFT00040005297.1">
    <property type="protein sequence ID" value="ENSCAFP00040004554.1"/>
    <property type="gene ID" value="ENSCAFG00040002787.1"/>
</dbReference>
<evidence type="ECO:0000256" key="8">
    <source>
        <dbReference type="ARBA" id="ARBA00023224"/>
    </source>
</evidence>
<dbReference type="CDD" id="cd00068">
    <property type="entry name" value="GGL"/>
    <property type="match status" value="1"/>
</dbReference>
<dbReference type="Ensembl" id="ENSCAFT00030026756.1">
    <property type="protein sequence ID" value="ENSCAFP00030023358.1"/>
    <property type="gene ID" value="ENSCAFG00030014490.1"/>
</dbReference>
<evidence type="ECO:0000256" key="3">
    <source>
        <dbReference type="ARBA" id="ARBA00007431"/>
    </source>
</evidence>
<dbReference type="InterPro" id="IPR036284">
    <property type="entry name" value="GGL_sf"/>
</dbReference>
<feature type="region of interest" description="Disordered" evidence="12">
    <location>
        <begin position="50"/>
        <end position="70"/>
    </location>
</feature>
<dbReference type="GO" id="GO:0005834">
    <property type="term" value="C:heterotrimeric G-protein complex"/>
    <property type="evidence" value="ECO:0007669"/>
    <property type="project" value="InterPro"/>
</dbReference>
<dbReference type="PANTHER" id="PTHR15936:SF2">
    <property type="entry name" value="GUANINE NUCLEOTIDE-BINDING PROTEIN G(I)_G(S)_G(O) SUBUNIT GAMMA-13"/>
    <property type="match status" value="1"/>
</dbReference>
<proteinExistence type="inferred from homology"/>
<keyword evidence="6" id="KW-0488">Methylation</keyword>
<dbReference type="SMART" id="SM00224">
    <property type="entry name" value="GGL"/>
    <property type="match status" value="1"/>
</dbReference>
<evidence type="ECO:0000256" key="7">
    <source>
        <dbReference type="ARBA" id="ARBA00023136"/>
    </source>
</evidence>
<dbReference type="GO" id="GO:0007200">
    <property type="term" value="P:phospholipase C-activating G protein-coupled receptor signaling pathway"/>
    <property type="evidence" value="ECO:0007669"/>
    <property type="project" value="InterPro"/>
</dbReference>
<reference evidence="14" key="2">
    <citation type="submission" date="2019-03" db="EMBL/GenBank/DDBJ databases">
        <authorList>
            <person name="Warren W.C."/>
            <person name="Johnson G.S."/>
        </authorList>
    </citation>
    <scope>NUCLEOTIDE SEQUENCE [LARGE SCALE GENOMIC DNA]</scope>
    <source>
        <strain evidence="14">Basenji</strain>
    </source>
</reference>
<sequence>MCPQGSFPVGLPLACEWGAGPGHLGATQLRGRAARGRQWALPIRGHCRGSCLPSTGRRPQPAGAWKPLVPGHGLRTVHLACGPHRRRQVRGRPGRGGGGGGGAGGPRWQEWAGPRRAVRGTAAPAHLARPRSPSSALGPRRHPPSPRLATSEAPDAMEEWDVPQMKKEVESLKYQLAFKREMSSKTIPELLKWIEDGIPKDPFLNPDLMKNNPWVEKGKCAIL</sequence>
<evidence type="ECO:0000256" key="4">
    <source>
        <dbReference type="ARBA" id="ARBA00011581"/>
    </source>
</evidence>
<dbReference type="Proteomes" id="UP000694429">
    <property type="component" value="Chromosome 6"/>
</dbReference>
<reference evidence="15" key="1">
    <citation type="submission" date="2018-10" db="EMBL/GenBank/DDBJ databases">
        <title>De novo assembly of a Great Dane genome.</title>
        <authorList>
            <person name="Kidd J.M."/>
            <person name="Pendleton A.L."/>
            <person name="Shen F."/>
            <person name="Emery S."/>
        </authorList>
    </citation>
    <scope>NUCLEOTIDE SEQUENCE [LARGE SCALE GENOMIC DNA]</scope>
    <source>
        <strain evidence="15">Great Dane</strain>
    </source>
</reference>
<keyword evidence="9" id="KW-0449">Lipoprotein</keyword>
<keyword evidence="7" id="KW-0472">Membrane</keyword>
<dbReference type="PANTHER" id="PTHR15936">
    <property type="entry name" value="GUANINE NUCLEOTIDE-BINDING PROTEIN G I /G S /G O GAMMA-13 SUBUNIT"/>
    <property type="match status" value="1"/>
</dbReference>
<comment type="subcellular location">
    <subcellularLocation>
        <location evidence="2">Cell membrane</location>
        <topology evidence="2">Lipid-anchor</topology>
        <orientation evidence="2">Cytoplasmic side</orientation>
    </subcellularLocation>
</comment>
<dbReference type="AlphaFoldDB" id="A0A8C0N9D8"/>
<evidence type="ECO:0000256" key="1">
    <source>
        <dbReference type="ARBA" id="ARBA00002002"/>
    </source>
</evidence>
<dbReference type="PROSITE" id="PS50058">
    <property type="entry name" value="G_PROTEIN_GAMMA"/>
    <property type="match status" value="1"/>
</dbReference>
<evidence type="ECO:0000256" key="12">
    <source>
        <dbReference type="SAM" id="MobiDB-lite"/>
    </source>
</evidence>
<evidence type="ECO:0000256" key="10">
    <source>
        <dbReference type="ARBA" id="ARBA00023289"/>
    </source>
</evidence>
<feature type="region of interest" description="Disordered" evidence="12">
    <location>
        <begin position="82"/>
        <end position="158"/>
    </location>
</feature>
<feature type="compositionally biased region" description="Basic residues" evidence="12">
    <location>
        <begin position="83"/>
        <end position="93"/>
    </location>
</feature>
<evidence type="ECO:0000313" key="14">
    <source>
        <dbReference type="Ensembl" id="ENSCAFP00030023358.1"/>
    </source>
</evidence>
<evidence type="ECO:0000256" key="2">
    <source>
        <dbReference type="ARBA" id="ARBA00004342"/>
    </source>
</evidence>
<evidence type="ECO:0000313" key="16">
    <source>
        <dbReference type="Proteomes" id="UP000694429"/>
    </source>
</evidence>
<evidence type="ECO:0000259" key="13">
    <source>
        <dbReference type="PROSITE" id="PS50058"/>
    </source>
</evidence>
<name>A0A8C0N9D8_CANLF</name>
<dbReference type="SMART" id="SM01224">
    <property type="entry name" value="G_gamma"/>
    <property type="match status" value="1"/>
</dbReference>
<evidence type="ECO:0000256" key="5">
    <source>
        <dbReference type="ARBA" id="ARBA00022475"/>
    </source>
</evidence>
<dbReference type="GO" id="GO:0031681">
    <property type="term" value="F:G-protein beta-subunit binding"/>
    <property type="evidence" value="ECO:0007669"/>
    <property type="project" value="InterPro"/>
</dbReference>
<evidence type="ECO:0000256" key="9">
    <source>
        <dbReference type="ARBA" id="ARBA00023288"/>
    </source>
</evidence>
<feature type="domain" description="G protein gamma" evidence="13">
    <location>
        <begin position="158"/>
        <end position="223"/>
    </location>
</feature>
<comment type="subunit">
    <text evidence="4">G proteins are composed of 3 units, alpha, beta and gamma.</text>
</comment>
<keyword evidence="10" id="KW-0636">Prenylation</keyword>
<dbReference type="FunFam" id="4.10.260.10:FF:000004">
    <property type="entry name" value="guanine nucleotide-binding protein G(I)/G(S)/G(O) subunit gamma-13"/>
    <property type="match status" value="1"/>
</dbReference>
<reference evidence="14" key="3">
    <citation type="submission" date="2025-05" db="UniProtKB">
        <authorList>
            <consortium name="Ensembl"/>
        </authorList>
    </citation>
    <scope>IDENTIFICATION</scope>
</reference>
<dbReference type="InterPro" id="IPR039227">
    <property type="entry name" value="GNG13"/>
</dbReference>
<organism evidence="14 16">
    <name type="scientific">Canis lupus familiaris</name>
    <name type="common">Dog</name>
    <name type="synonym">Canis familiaris</name>
    <dbReference type="NCBI Taxonomy" id="9615"/>
    <lineage>
        <taxon>Eukaryota</taxon>
        <taxon>Metazoa</taxon>
        <taxon>Chordata</taxon>
        <taxon>Craniata</taxon>
        <taxon>Vertebrata</taxon>
        <taxon>Euteleostomi</taxon>
        <taxon>Mammalia</taxon>
        <taxon>Eutheria</taxon>
        <taxon>Laurasiatheria</taxon>
        <taxon>Carnivora</taxon>
        <taxon>Caniformia</taxon>
        <taxon>Canidae</taxon>
        <taxon>Canis</taxon>
    </lineage>
</organism>
<evidence type="ECO:0000256" key="11">
    <source>
        <dbReference type="ARBA" id="ARBA00067205"/>
    </source>
</evidence>
<dbReference type="Pfam" id="PF00631">
    <property type="entry name" value="G-gamma"/>
    <property type="match status" value="1"/>
</dbReference>
<evidence type="ECO:0000256" key="6">
    <source>
        <dbReference type="ARBA" id="ARBA00022481"/>
    </source>
</evidence>
<comment type="function">
    <text evidence="1">Guanine nucleotide-binding proteins (G proteins) are involved as a modulator or transducer in various transmembrane signaling systems. The beta and gamma chains are required for the GTPase activity, for replacement of GDP by GTP, and for G protein-effector interaction.</text>
</comment>
<accession>A0A8C0N9D8</accession>
<dbReference type="InterPro" id="IPR015898">
    <property type="entry name" value="G-protein_gamma-like_dom"/>
</dbReference>
<protein>
    <recommendedName>
        <fullName evidence="11">Guanine nucleotide-binding protein G(I)/G(S)/G(O) subunit gamma-13</fullName>
    </recommendedName>
</protein>
<dbReference type="Gene3D" id="4.10.260.10">
    <property type="entry name" value="Transducin (heterotrimeric G protein), gamma chain"/>
    <property type="match status" value="1"/>
</dbReference>
<evidence type="ECO:0000313" key="15">
    <source>
        <dbReference type="Ensembl" id="ENSCAFP00040004554.1"/>
    </source>
</evidence>
<comment type="similarity">
    <text evidence="3">Belongs to the G protein gamma family.</text>
</comment>
<dbReference type="SUPFAM" id="SSF48670">
    <property type="entry name" value="Transducin (heterotrimeric G protein), gamma chain"/>
    <property type="match status" value="1"/>
</dbReference>
<feature type="compositionally biased region" description="Gly residues" evidence="12">
    <location>
        <begin position="94"/>
        <end position="105"/>
    </location>
</feature>
<dbReference type="GO" id="GO:0050909">
    <property type="term" value="P:sensory perception of taste"/>
    <property type="evidence" value="ECO:0007669"/>
    <property type="project" value="InterPro"/>
</dbReference>
<keyword evidence="5" id="KW-1003">Cell membrane</keyword>
<dbReference type="Proteomes" id="UP000694542">
    <property type="component" value="Chromosome 6"/>
</dbReference>
<keyword evidence="8" id="KW-0807">Transducer</keyword>